<dbReference type="PANTHER" id="PTHR44936">
    <property type="entry name" value="SENSOR PROTEIN CREC"/>
    <property type="match status" value="1"/>
</dbReference>
<feature type="region of interest" description="Disordered" evidence="12">
    <location>
        <begin position="656"/>
        <end position="675"/>
    </location>
</feature>
<evidence type="ECO:0000256" key="13">
    <source>
        <dbReference type="SAM" id="Phobius"/>
    </source>
</evidence>
<feature type="domain" description="Histidine kinase" evidence="14">
    <location>
        <begin position="538"/>
        <end position="643"/>
    </location>
</feature>
<reference evidence="15" key="1">
    <citation type="submission" date="2021-01" db="EMBL/GenBank/DDBJ databases">
        <title>Whole genome shotgun sequence of Actinoplanes rishiriensis NBRC 108556.</title>
        <authorList>
            <person name="Komaki H."/>
            <person name="Tamura T."/>
        </authorList>
    </citation>
    <scope>NUCLEOTIDE SEQUENCE</scope>
    <source>
        <strain evidence="15">NBRC 108556</strain>
    </source>
</reference>
<comment type="catalytic activity">
    <reaction evidence="1">
        <text>ATP + protein L-histidine = ADP + protein N-phospho-L-histidine.</text>
        <dbReference type="EC" id="2.7.13.3"/>
    </reaction>
</comment>
<feature type="transmembrane region" description="Helical" evidence="13">
    <location>
        <begin position="324"/>
        <end position="342"/>
    </location>
</feature>
<evidence type="ECO:0000313" key="15">
    <source>
        <dbReference type="EMBL" id="GIE96076.1"/>
    </source>
</evidence>
<organism evidence="15 16">
    <name type="scientific">Paractinoplanes rishiriensis</name>
    <dbReference type="NCBI Taxonomy" id="1050105"/>
    <lineage>
        <taxon>Bacteria</taxon>
        <taxon>Bacillati</taxon>
        <taxon>Actinomycetota</taxon>
        <taxon>Actinomycetes</taxon>
        <taxon>Micromonosporales</taxon>
        <taxon>Micromonosporaceae</taxon>
        <taxon>Paractinoplanes</taxon>
    </lineage>
</organism>
<dbReference type="InterPro" id="IPR005467">
    <property type="entry name" value="His_kinase_dom"/>
</dbReference>
<dbReference type="Gene3D" id="6.10.340.10">
    <property type="match status" value="1"/>
</dbReference>
<keyword evidence="6 13" id="KW-0812">Transmembrane</keyword>
<dbReference type="PROSITE" id="PS50109">
    <property type="entry name" value="HIS_KIN"/>
    <property type="match status" value="1"/>
</dbReference>
<name>A0A919JVQ2_9ACTN</name>
<dbReference type="Proteomes" id="UP000636960">
    <property type="component" value="Unassembled WGS sequence"/>
</dbReference>
<dbReference type="InterPro" id="IPR003660">
    <property type="entry name" value="HAMP_dom"/>
</dbReference>
<evidence type="ECO:0000256" key="1">
    <source>
        <dbReference type="ARBA" id="ARBA00000085"/>
    </source>
</evidence>
<accession>A0A919JVQ2</accession>
<evidence type="ECO:0000256" key="11">
    <source>
        <dbReference type="ARBA" id="ARBA00023012"/>
    </source>
</evidence>
<evidence type="ECO:0000256" key="9">
    <source>
        <dbReference type="ARBA" id="ARBA00022840"/>
    </source>
</evidence>
<keyword evidence="4" id="KW-0597">Phosphoprotein</keyword>
<keyword evidence="13" id="KW-0472">Membrane</keyword>
<keyword evidence="8 15" id="KW-0418">Kinase</keyword>
<evidence type="ECO:0000256" key="10">
    <source>
        <dbReference type="ARBA" id="ARBA00022989"/>
    </source>
</evidence>
<feature type="region of interest" description="Disordered" evidence="12">
    <location>
        <begin position="828"/>
        <end position="1038"/>
    </location>
</feature>
<keyword evidence="10 13" id="KW-1133">Transmembrane helix</keyword>
<dbReference type="InterPro" id="IPR013587">
    <property type="entry name" value="Nitrate/nitrite_sensing"/>
</dbReference>
<feature type="compositionally biased region" description="Pro residues" evidence="12">
    <location>
        <begin position="857"/>
        <end position="866"/>
    </location>
</feature>
<dbReference type="GO" id="GO:0016020">
    <property type="term" value="C:membrane"/>
    <property type="evidence" value="ECO:0007669"/>
    <property type="project" value="UniProtKB-SubCell"/>
</dbReference>
<sequence length="1038" mass="109756">MSTGSSTQVTRRGAFPRLRDARIRAKLALILFVPLAAVIVLATARLVDVSQRADEAGQVEKLTELGTDVSNLTQLLHLERMAAAAFLADPRSKADAYNATVRASDAEVQDYRAHRRDLADPPAAVQTRLLQIDDNLNTLDATRNQVSKREGIGVAEAMSRYGVVLTDLLGYGDAVSQYAGDDEVGVGDSLRATGAFARAKAGAAEQEAISYAALVAGDLSNEQRTAFIAAQTSQQEGLLTYSAFATPAQQSLVDTVVTGDAVNLADQISVQLGRGVAVAPEEVTQAFGAVVDLMRWAEQQLERQNVTQAADVRSDVVRQAAIEAGLVLLVLIVAVALAVILARSLNLSLRRLREGALAVANRDLPDAVARLRDARALGEGGADDIINELRDPIRLSNKDEIGQVAQAFNVVHREAVRIAAEQAALRTSVSAMFLNLARRSQSLVDRMIGELDSIERTEEDPKRLARLFELDHLATRMRRNDENLLVLAGADSSAPRREDALLVDALRASQSEVELYNRIEFGTVDTDIAIAALAVNDVVRLVAELLDNATRFSPPNTTVVADARRIRDYVVIQVEDRGLGLSEEQMDQLNRRLAEPPNVDVAAFRLMGLAVVSRLASRYGIRVELRANLEGGTVAQVILPSNIVVLPNRRETVPGMPAAELGATPSGLWEGQSSRAATATLPAIAPEPWRESAPQQSAHPQLPMFPSQRPTSLPEVQPTPDRPPLPSRGGPARPVTAADMYSQTQVTQAVPVIHAAAPAQAAPMNGFRPAPTPMAPPPVPPAPPVDSGGWGAALAAMPPVPSPPIASPVEDRNEAPIFVQMQQSWFRNHDSGPEEWGMPTAGYAPPPNSSAAKAAPAPAPAPPAPAPVQGRQSATIRKPAAATTAAPVPTAATRVPAAAANGSSSNGAGHHGAGQNGSGQNGAGQNGSAQNGSAQNGSVPKPRTAVEDRWRTAADEGWQRAMAAAEPLDAGTTRSGLPKRVPQAQLVPGGVQGGTKTENRRSPDEVRGLLSAYHRGVQRGRTDGSAAAAAFQAKEKDK</sequence>
<evidence type="ECO:0000256" key="4">
    <source>
        <dbReference type="ARBA" id="ARBA00022553"/>
    </source>
</evidence>
<feature type="compositionally biased region" description="Low complexity" evidence="12">
    <location>
        <begin position="879"/>
        <end position="908"/>
    </location>
</feature>
<proteinExistence type="predicted"/>
<protein>
    <recommendedName>
        <fullName evidence="3">histidine kinase</fullName>
        <ecNumber evidence="3">2.7.13.3</ecNumber>
    </recommendedName>
</protein>
<dbReference type="Gene3D" id="3.30.565.10">
    <property type="entry name" value="Histidine kinase-like ATPase, C-terminal domain"/>
    <property type="match status" value="1"/>
</dbReference>
<evidence type="ECO:0000256" key="12">
    <source>
        <dbReference type="SAM" id="MobiDB-lite"/>
    </source>
</evidence>
<dbReference type="SUPFAM" id="SSF55874">
    <property type="entry name" value="ATPase domain of HSP90 chaperone/DNA topoisomerase II/histidine kinase"/>
    <property type="match status" value="1"/>
</dbReference>
<keyword evidence="7" id="KW-0547">Nucleotide-binding</keyword>
<evidence type="ECO:0000256" key="6">
    <source>
        <dbReference type="ARBA" id="ARBA00022692"/>
    </source>
</evidence>
<feature type="compositionally biased region" description="Basic and acidic residues" evidence="12">
    <location>
        <begin position="997"/>
        <end position="1007"/>
    </location>
</feature>
<dbReference type="Pfam" id="PF08376">
    <property type="entry name" value="NIT"/>
    <property type="match status" value="1"/>
</dbReference>
<comment type="subcellular location">
    <subcellularLocation>
        <location evidence="2">Membrane</location>
    </subcellularLocation>
</comment>
<keyword evidence="11" id="KW-0902">Two-component regulatory system</keyword>
<evidence type="ECO:0000256" key="8">
    <source>
        <dbReference type="ARBA" id="ARBA00022777"/>
    </source>
</evidence>
<keyword evidence="5" id="KW-0808">Transferase</keyword>
<feature type="transmembrane region" description="Helical" evidence="13">
    <location>
        <begin position="27"/>
        <end position="47"/>
    </location>
</feature>
<dbReference type="GO" id="GO:0005524">
    <property type="term" value="F:ATP binding"/>
    <property type="evidence" value="ECO:0007669"/>
    <property type="project" value="UniProtKB-KW"/>
</dbReference>
<evidence type="ECO:0000259" key="14">
    <source>
        <dbReference type="PROSITE" id="PS50109"/>
    </source>
</evidence>
<dbReference type="Pfam" id="PF00672">
    <property type="entry name" value="HAMP"/>
    <property type="match status" value="1"/>
</dbReference>
<keyword evidence="9" id="KW-0067">ATP-binding</keyword>
<evidence type="ECO:0000256" key="2">
    <source>
        <dbReference type="ARBA" id="ARBA00004370"/>
    </source>
</evidence>
<dbReference type="Pfam" id="PF02518">
    <property type="entry name" value="HATPase_c"/>
    <property type="match status" value="1"/>
</dbReference>
<keyword evidence="16" id="KW-1185">Reference proteome</keyword>
<dbReference type="SMART" id="SM00387">
    <property type="entry name" value="HATPase_c"/>
    <property type="match status" value="1"/>
</dbReference>
<dbReference type="InterPro" id="IPR003594">
    <property type="entry name" value="HATPase_dom"/>
</dbReference>
<dbReference type="GO" id="GO:0000160">
    <property type="term" value="P:phosphorelay signal transduction system"/>
    <property type="evidence" value="ECO:0007669"/>
    <property type="project" value="UniProtKB-KW"/>
</dbReference>
<feature type="compositionally biased region" description="Low complexity" evidence="12">
    <location>
        <begin position="926"/>
        <end position="938"/>
    </location>
</feature>
<evidence type="ECO:0000256" key="7">
    <source>
        <dbReference type="ARBA" id="ARBA00022741"/>
    </source>
</evidence>
<evidence type="ECO:0000256" key="3">
    <source>
        <dbReference type="ARBA" id="ARBA00012438"/>
    </source>
</evidence>
<gene>
    <name evidence="15" type="ORF">Ari01nite_35410</name>
</gene>
<dbReference type="EMBL" id="BOMV01000039">
    <property type="protein sequence ID" value="GIE96076.1"/>
    <property type="molecule type" value="Genomic_DNA"/>
</dbReference>
<comment type="caution">
    <text evidence="15">The sequence shown here is derived from an EMBL/GenBank/DDBJ whole genome shotgun (WGS) entry which is preliminary data.</text>
</comment>
<feature type="region of interest" description="Disordered" evidence="12">
    <location>
        <begin position="689"/>
        <end position="735"/>
    </location>
</feature>
<dbReference type="InterPro" id="IPR036890">
    <property type="entry name" value="HATPase_C_sf"/>
</dbReference>
<feature type="compositionally biased region" description="Basic and acidic residues" evidence="12">
    <location>
        <begin position="944"/>
        <end position="958"/>
    </location>
</feature>
<dbReference type="AlphaFoldDB" id="A0A919JVQ2"/>
<dbReference type="GO" id="GO:0004673">
    <property type="term" value="F:protein histidine kinase activity"/>
    <property type="evidence" value="ECO:0007669"/>
    <property type="project" value="UniProtKB-EC"/>
</dbReference>
<evidence type="ECO:0000313" key="16">
    <source>
        <dbReference type="Proteomes" id="UP000636960"/>
    </source>
</evidence>
<evidence type="ECO:0000256" key="5">
    <source>
        <dbReference type="ARBA" id="ARBA00022679"/>
    </source>
</evidence>
<dbReference type="EC" id="2.7.13.3" evidence="3"/>
<dbReference type="InterPro" id="IPR050980">
    <property type="entry name" value="2C_sensor_his_kinase"/>
</dbReference>
<dbReference type="PANTHER" id="PTHR44936:SF9">
    <property type="entry name" value="SENSOR PROTEIN CREC"/>
    <property type="match status" value="1"/>
</dbReference>
<feature type="compositionally biased region" description="Gly residues" evidence="12">
    <location>
        <begin position="909"/>
        <end position="925"/>
    </location>
</feature>